<dbReference type="InterPro" id="IPR007736">
    <property type="entry name" value="Caleosin-related"/>
</dbReference>
<evidence type="ECO:0000256" key="1">
    <source>
        <dbReference type="ARBA" id="ARBA00006765"/>
    </source>
</evidence>
<sequence length="278" mass="30385">MAIRRQSSAAASLLLPPVAALLFLWMFGGGHVMAHTEIRNMTALQKHVSFFDRNKDGIITPSETFEGSVAIGFNVTYAREFATLVHAANGPITSPADAPLPHLSIYIENMQRGMHGSDTGAFDVKGSCRFVPQKFEEIFIKHAKTRPDGLTYLEVEDMILANRDPLDPASWEGPQIEWGGIYNVASDNDGFLHKDDAREDAYLFIDRRRVCTGWDYKNSLSHSVGAGLGPHARFVSNDVGKPGDGGLFAVKDASVLVLPKPPGREDDKGGQTFARGGW</sequence>
<reference evidence="2" key="1">
    <citation type="submission" date="2015-06" db="UniProtKB">
        <authorList>
            <consortium name="EnsemblPlants"/>
        </authorList>
    </citation>
    <scope>IDENTIFICATION</scope>
</reference>
<comment type="similarity">
    <text evidence="1">Belongs to the caleosin family.</text>
</comment>
<protein>
    <recommendedName>
        <fullName evidence="3">EF-hand domain-containing protein</fullName>
    </recommendedName>
</protein>
<organism evidence="2">
    <name type="scientific">Aegilops tauschii</name>
    <name type="common">Tausch's goatgrass</name>
    <name type="synonym">Aegilops squarrosa</name>
    <dbReference type="NCBI Taxonomy" id="37682"/>
    <lineage>
        <taxon>Eukaryota</taxon>
        <taxon>Viridiplantae</taxon>
        <taxon>Streptophyta</taxon>
        <taxon>Embryophyta</taxon>
        <taxon>Tracheophyta</taxon>
        <taxon>Spermatophyta</taxon>
        <taxon>Magnoliopsida</taxon>
        <taxon>Liliopsida</taxon>
        <taxon>Poales</taxon>
        <taxon>Poaceae</taxon>
        <taxon>BOP clade</taxon>
        <taxon>Pooideae</taxon>
        <taxon>Triticodae</taxon>
        <taxon>Triticeae</taxon>
        <taxon>Triticinae</taxon>
        <taxon>Aegilops</taxon>
    </lineage>
</organism>
<evidence type="ECO:0000313" key="2">
    <source>
        <dbReference type="EnsemblPlants" id="EMT05992"/>
    </source>
</evidence>
<dbReference type="PANTHER" id="PTHR31495:SF27">
    <property type="entry name" value="EF-HAND DOMAIN-CONTAINING PROTEIN"/>
    <property type="match status" value="1"/>
</dbReference>
<accession>M8BSQ5</accession>
<dbReference type="GO" id="GO:0005509">
    <property type="term" value="F:calcium ion binding"/>
    <property type="evidence" value="ECO:0007669"/>
    <property type="project" value="TreeGrafter"/>
</dbReference>
<name>M8BSQ5_AEGTA</name>
<dbReference type="AlphaFoldDB" id="M8BSQ5"/>
<dbReference type="GO" id="GO:0004497">
    <property type="term" value="F:monooxygenase activity"/>
    <property type="evidence" value="ECO:0007669"/>
    <property type="project" value="TreeGrafter"/>
</dbReference>
<dbReference type="PANTHER" id="PTHR31495">
    <property type="entry name" value="PEROXYGENASE 3-RELATED"/>
    <property type="match status" value="1"/>
</dbReference>
<proteinExistence type="inferred from homology"/>
<dbReference type="EnsemblPlants" id="EMT05992">
    <property type="protein sequence ID" value="EMT05992"/>
    <property type="gene ID" value="F775_07672"/>
</dbReference>
<dbReference type="Pfam" id="PF05042">
    <property type="entry name" value="Caleosin"/>
    <property type="match status" value="1"/>
</dbReference>
<evidence type="ECO:0008006" key="3">
    <source>
        <dbReference type="Google" id="ProtNLM"/>
    </source>
</evidence>